<dbReference type="EMBL" id="LAZR01000105">
    <property type="protein sequence ID" value="KKN91200.1"/>
    <property type="molecule type" value="Genomic_DNA"/>
</dbReference>
<proteinExistence type="predicted"/>
<evidence type="ECO:0000313" key="1">
    <source>
        <dbReference type="EMBL" id="KKN91200.1"/>
    </source>
</evidence>
<name>A0A0F9UDD8_9ZZZZ</name>
<reference evidence="1" key="1">
    <citation type="journal article" date="2015" name="Nature">
        <title>Complex archaea that bridge the gap between prokaryotes and eukaryotes.</title>
        <authorList>
            <person name="Spang A."/>
            <person name="Saw J.H."/>
            <person name="Jorgensen S.L."/>
            <person name="Zaremba-Niedzwiedzka K."/>
            <person name="Martijn J."/>
            <person name="Lind A.E."/>
            <person name="van Eijk R."/>
            <person name="Schleper C."/>
            <person name="Guy L."/>
            <person name="Ettema T.J."/>
        </authorList>
    </citation>
    <scope>NUCLEOTIDE SEQUENCE</scope>
</reference>
<sequence length="118" mass="13611">MALINLLGIRPTAWSVLYGLQAYNDWKGYEFSAWYNGRECSICMHKTLGKNKTLCIVFGEPRRTDGVFVDSWICVLNNFMNPPTLKDYTEQAYEDRHWFTTIDGAITYILGLAKQNSE</sequence>
<dbReference type="AlphaFoldDB" id="A0A0F9UDD8"/>
<gene>
    <name evidence="1" type="ORF">LCGC14_0220680</name>
</gene>
<accession>A0A0F9UDD8</accession>
<comment type="caution">
    <text evidence="1">The sequence shown here is derived from an EMBL/GenBank/DDBJ whole genome shotgun (WGS) entry which is preliminary data.</text>
</comment>
<protein>
    <submittedName>
        <fullName evidence="1">Uncharacterized protein</fullName>
    </submittedName>
</protein>
<organism evidence="1">
    <name type="scientific">marine sediment metagenome</name>
    <dbReference type="NCBI Taxonomy" id="412755"/>
    <lineage>
        <taxon>unclassified sequences</taxon>
        <taxon>metagenomes</taxon>
        <taxon>ecological metagenomes</taxon>
    </lineage>
</organism>